<dbReference type="RefSeq" id="WP_007474453.1">
    <property type="nucleotide sequence ID" value="NZ_ABCJ01000004.1"/>
</dbReference>
<evidence type="ECO:0000313" key="3">
    <source>
        <dbReference type="Proteomes" id="UP000003288"/>
    </source>
</evidence>
<protein>
    <recommendedName>
        <fullName evidence="1">TniQ domain-containing protein</fullName>
    </recommendedName>
</protein>
<comment type="caution">
    <text evidence="2">The sequence shown here is derived from an EMBL/GenBank/DDBJ whole genome shotgun (WGS) entry which is preliminary data.</text>
</comment>
<gene>
    <name evidence="2" type="ORF">CMTB2_04792</name>
</gene>
<organism evidence="2 3">
    <name type="scientific">Caminibacter mediatlanticus TB-2</name>
    <dbReference type="NCBI Taxonomy" id="391592"/>
    <lineage>
        <taxon>Bacteria</taxon>
        <taxon>Pseudomonadati</taxon>
        <taxon>Campylobacterota</taxon>
        <taxon>Epsilonproteobacteria</taxon>
        <taxon>Nautiliales</taxon>
        <taxon>Nautiliaceae</taxon>
        <taxon>Caminibacter</taxon>
    </lineage>
</organism>
<dbReference type="EMBL" id="ABCJ01000004">
    <property type="protein sequence ID" value="EDM23573.1"/>
    <property type="molecule type" value="Genomic_DNA"/>
</dbReference>
<evidence type="ECO:0000313" key="2">
    <source>
        <dbReference type="EMBL" id="EDM23573.1"/>
    </source>
</evidence>
<proteinExistence type="predicted"/>
<feature type="domain" description="TniQ" evidence="1">
    <location>
        <begin position="37"/>
        <end position="173"/>
    </location>
</feature>
<sequence length="407" mass="49302">MKFRKFKPERTRFIHNVAIKDKEFRDKLARVFIKNSVKPYKNELFTSWLARNATINFLQTSTFINKFFPEYKDWFLNRDLDVLSDNEFFENFSKRMNIDINLLKHTSLKSYTGYLKETIYEETRNYLISPVKIRGTYNKLYGLKYCPLCLKEHNYFKKEWRLSFYNVCLKHKIIMLDKCPQCGEPLTITKRKYDIEKFNCYKCGFIFEEANVEFVNKNSKSVEMLNNATNILNKGWFKFDGTVYYSIAYFKIVKQLAKLIFNRGFRENYNLQKELKYLDIELRDTKLTSSKFLEEFIDIKEALALYTTIFDILQNSKTLNEFIKTNDIPIYELRRDIGYNTPFFYEKIIWKYWKQAYSPTYYEVKSAIKWMKKNNIPVNWSSLREIFGVYLDKRKRPELIELIKKNK</sequence>
<name>A0AAI9AH47_9BACT</name>
<accession>A0AAI9AH47</accession>
<evidence type="ECO:0000259" key="1">
    <source>
        <dbReference type="Pfam" id="PF06527"/>
    </source>
</evidence>
<reference evidence="2 3" key="1">
    <citation type="journal article" date="2011" name="Stand. Genomic Sci.">
        <title>Draft genome sequence of Caminibacter mediatlanticus strain TB-2, an epsilonproteobacterium isolated from a deep-sea hydrothermal vent.</title>
        <authorList>
            <person name="Giovannelli D."/>
            <person name="Ferriera S."/>
            <person name="Johnson J."/>
            <person name="Kravitz S."/>
            <person name="Perez-Rodriguez I."/>
            <person name="Ricci J."/>
            <person name="O'Brien C."/>
            <person name="Voordeckers J.W."/>
            <person name="Bini E."/>
            <person name="Vetriani C."/>
        </authorList>
    </citation>
    <scope>NUCLEOTIDE SEQUENCE [LARGE SCALE GENOMIC DNA]</scope>
    <source>
        <strain evidence="2 3">TB-2</strain>
    </source>
</reference>
<dbReference type="InterPro" id="IPR009492">
    <property type="entry name" value="TniQ"/>
</dbReference>
<dbReference type="Pfam" id="PF06527">
    <property type="entry name" value="TniQ"/>
    <property type="match status" value="1"/>
</dbReference>
<dbReference type="AlphaFoldDB" id="A0AAI9AH47"/>
<dbReference type="Proteomes" id="UP000003288">
    <property type="component" value="Unassembled WGS sequence"/>
</dbReference>